<dbReference type="InterPro" id="IPR002867">
    <property type="entry name" value="IBR_dom"/>
</dbReference>
<feature type="domain" description="RING-type" evidence="9">
    <location>
        <begin position="619"/>
        <end position="862"/>
    </location>
</feature>
<keyword evidence="1" id="KW-0808">Transferase</keyword>
<dbReference type="SUPFAM" id="SSF57850">
    <property type="entry name" value="RING/U-box"/>
    <property type="match status" value="2"/>
</dbReference>
<dbReference type="InterPro" id="IPR047542">
    <property type="entry name" value="Rcat_RBR_RNF31-like"/>
</dbReference>
<name>A0A8K0PBK8_LADFU</name>
<dbReference type="CDD" id="cd20351">
    <property type="entry name" value="Rcat_RBR_HOIP"/>
    <property type="match status" value="1"/>
</dbReference>
<feature type="compositionally biased region" description="Basic and acidic residues" evidence="7">
    <location>
        <begin position="1"/>
        <end position="12"/>
    </location>
</feature>
<dbReference type="InterPro" id="IPR044066">
    <property type="entry name" value="TRIAD_supradom"/>
</dbReference>
<dbReference type="PROSITE" id="PS50030">
    <property type="entry name" value="UBA"/>
    <property type="match status" value="1"/>
</dbReference>
<evidence type="ECO:0000256" key="2">
    <source>
        <dbReference type="ARBA" id="ARBA00022723"/>
    </source>
</evidence>
<dbReference type="Pfam" id="PF22191">
    <property type="entry name" value="IBR_1"/>
    <property type="match status" value="1"/>
</dbReference>
<feature type="compositionally biased region" description="Polar residues" evidence="7">
    <location>
        <begin position="195"/>
        <end position="218"/>
    </location>
</feature>
<dbReference type="GO" id="GO:0061630">
    <property type="term" value="F:ubiquitin protein ligase activity"/>
    <property type="evidence" value="ECO:0007669"/>
    <property type="project" value="TreeGrafter"/>
</dbReference>
<evidence type="ECO:0000256" key="1">
    <source>
        <dbReference type="ARBA" id="ARBA00022679"/>
    </source>
</evidence>
<dbReference type="Pfam" id="PF16678">
    <property type="entry name" value="UBA_HOIP"/>
    <property type="match status" value="1"/>
</dbReference>
<dbReference type="InterPro" id="IPR047540">
    <property type="entry name" value="BRcat_RBR_RNF31-like"/>
</dbReference>
<dbReference type="GO" id="GO:0036435">
    <property type="term" value="F:K48-linked polyubiquitin modification-dependent protein binding"/>
    <property type="evidence" value="ECO:0007669"/>
    <property type="project" value="TreeGrafter"/>
</dbReference>
<accession>A0A8K0PBK8</accession>
<protein>
    <recommendedName>
        <fullName evidence="12">RBR-type E3 ubiquitin transferase</fullName>
    </recommendedName>
</protein>
<dbReference type="GO" id="GO:1990450">
    <property type="term" value="F:linear polyubiquitin binding"/>
    <property type="evidence" value="ECO:0007669"/>
    <property type="project" value="TreeGrafter"/>
</dbReference>
<feature type="region of interest" description="Disordered" evidence="7">
    <location>
        <begin position="1"/>
        <end position="61"/>
    </location>
</feature>
<feature type="domain" description="UBA" evidence="8">
    <location>
        <begin position="367"/>
        <end position="408"/>
    </location>
</feature>
<dbReference type="InterPro" id="IPR026254">
    <property type="entry name" value="RNF31-like"/>
</dbReference>
<dbReference type="AlphaFoldDB" id="A0A8K0PBK8"/>
<evidence type="ECO:0008006" key="12">
    <source>
        <dbReference type="Google" id="ProtNLM"/>
    </source>
</evidence>
<evidence type="ECO:0000259" key="9">
    <source>
        <dbReference type="PROSITE" id="PS51873"/>
    </source>
</evidence>
<dbReference type="SMART" id="SM00647">
    <property type="entry name" value="IBR"/>
    <property type="match status" value="2"/>
</dbReference>
<sequence length="923" mass="102297">MSVKARPKEVLQEMKVPTQMKTNEVTDDQSSQEGSVVTSVKESNRWQSYSPRPRKKVIGEKQNHFRRINNKSPSVERTSSISTEVMVKKVSMGVGTSPPREARLEKKSSIKGSMTSVGTSPPPQSISTQTYETPPTMKSTSLKKKTSEFGSQCSFGQESPVGGQGSVAPYAGSSRRAPRLRRTLSLTLASKQRETTPNAFLRSQSRHSLCGNSGDQSTPEPPVVPVRHRLLSSTSTSSEYYNPSGEADGEWSGADDDRKEKDKVHGLELVRLLREAEQSQFTAEEVEIALKHCGNKVNGTMVDGVKGPLAWLKANWLQMVDTVATLATNFGLERRENTVGTVSNVEAREALKKEGGDVWAAVTHCVESRQRKYAELVSRGNFTREDIVSALSNSQGNVESAFNELSKSQLKPFLMRIWGPPVSGAGDNESGNTALQVHSATSSVEEIDNVVQESKRIASNLKEDGNTAKNEENSSEERKALETENTFEKRPSFPNELEEIVIPPVKVNDAGIAKDSKDLENLEDVSINLGKDKEIQIQERNSVEVLEEKSVQFDGCEGHVNSYERAEIAAILMLKEGISQAESLLAVQECSSVDSALSYLRQECLLCTGHYPMHEVRFLCQFLRKCLVGFADKSECMVSMLTCVHRCCQGCARLYFTVQIRDRSIEDAVCPFCKEPNFPKKPIKKGVCDIEEAALNYYSNLDILLKAILDSQDHELFLRKLRDRTLANDPNFRWCTKCSSGFFADPRQKRLACPDCKSVTCASCSRPWAKQHEGVSCELFAQWLEENDPATQAAGLARHLAESSEAMLSCPHCNSRFALARGGCMHLTCPQCRHEFCSGCGQTFAMGTQCTEEDKANRGNEEEEEEGLSVAVALSRGQGGHPCARLGLHAHHPRDCLFYLRDMEVGRLQKLLKVTLDAYLYLI</sequence>
<keyword evidence="3" id="KW-0677">Repeat</keyword>
<evidence type="ECO:0000313" key="11">
    <source>
        <dbReference type="Proteomes" id="UP000792457"/>
    </source>
</evidence>
<evidence type="ECO:0000256" key="3">
    <source>
        <dbReference type="ARBA" id="ARBA00022737"/>
    </source>
</evidence>
<feature type="region of interest" description="Disordered" evidence="7">
    <location>
        <begin position="458"/>
        <end position="490"/>
    </location>
</feature>
<keyword evidence="4" id="KW-0863">Zinc-finger</keyword>
<dbReference type="OrthoDB" id="9978677at2759"/>
<evidence type="ECO:0000259" key="8">
    <source>
        <dbReference type="PROSITE" id="PS50030"/>
    </source>
</evidence>
<evidence type="ECO:0000256" key="7">
    <source>
        <dbReference type="SAM" id="MobiDB-lite"/>
    </source>
</evidence>
<dbReference type="Proteomes" id="UP000792457">
    <property type="component" value="Unassembled WGS sequence"/>
</dbReference>
<dbReference type="GO" id="GO:0008270">
    <property type="term" value="F:zinc ion binding"/>
    <property type="evidence" value="ECO:0007669"/>
    <property type="project" value="UniProtKB-KW"/>
</dbReference>
<dbReference type="CDD" id="cd20337">
    <property type="entry name" value="BRcat_RBR_HOIP"/>
    <property type="match status" value="1"/>
</dbReference>
<reference evidence="10" key="2">
    <citation type="submission" date="2017-10" db="EMBL/GenBank/DDBJ databases">
        <title>Ladona fulva Genome sequencing and assembly.</title>
        <authorList>
            <person name="Murali S."/>
            <person name="Richards S."/>
            <person name="Bandaranaike D."/>
            <person name="Bellair M."/>
            <person name="Blankenburg K."/>
            <person name="Chao H."/>
            <person name="Dinh H."/>
            <person name="Doddapaneni H."/>
            <person name="Dugan-Rocha S."/>
            <person name="Elkadiri S."/>
            <person name="Gnanaolivu R."/>
            <person name="Hernandez B."/>
            <person name="Skinner E."/>
            <person name="Javaid M."/>
            <person name="Lee S."/>
            <person name="Li M."/>
            <person name="Ming W."/>
            <person name="Munidasa M."/>
            <person name="Muniz J."/>
            <person name="Nguyen L."/>
            <person name="Hughes D."/>
            <person name="Osuji N."/>
            <person name="Pu L.-L."/>
            <person name="Puazo M."/>
            <person name="Qu C."/>
            <person name="Quiroz J."/>
            <person name="Raj R."/>
            <person name="Weissenberger G."/>
            <person name="Xin Y."/>
            <person name="Zou X."/>
            <person name="Han Y."/>
            <person name="Worley K."/>
            <person name="Muzny D."/>
            <person name="Gibbs R."/>
        </authorList>
    </citation>
    <scope>NUCLEOTIDE SEQUENCE</scope>
    <source>
        <strain evidence="10">Sampled in the wild</strain>
    </source>
</reference>
<dbReference type="PROSITE" id="PS51873">
    <property type="entry name" value="TRIAD"/>
    <property type="match status" value="1"/>
</dbReference>
<keyword evidence="6" id="KW-0862">Zinc</keyword>
<feature type="region of interest" description="Disordered" evidence="7">
    <location>
        <begin position="87"/>
        <end position="259"/>
    </location>
</feature>
<dbReference type="InterPro" id="IPR032065">
    <property type="entry name" value="RNF31-UBA"/>
</dbReference>
<dbReference type="Pfam" id="PF01485">
    <property type="entry name" value="IBR"/>
    <property type="match status" value="1"/>
</dbReference>
<keyword evidence="2" id="KW-0479">Metal-binding</keyword>
<dbReference type="PANTHER" id="PTHR16004">
    <property type="entry name" value="RING FINGER PROTEIN 31-RELATED"/>
    <property type="match status" value="1"/>
</dbReference>
<dbReference type="Gene3D" id="1.10.8.10">
    <property type="entry name" value="DNA helicase RuvA subunit, C-terminal domain"/>
    <property type="match status" value="1"/>
</dbReference>
<feature type="compositionally biased region" description="Polar residues" evidence="7">
    <location>
        <begin position="110"/>
        <end position="132"/>
    </location>
</feature>
<dbReference type="InterPro" id="IPR015940">
    <property type="entry name" value="UBA"/>
</dbReference>
<evidence type="ECO:0000256" key="6">
    <source>
        <dbReference type="ARBA" id="ARBA00022833"/>
    </source>
</evidence>
<proteinExistence type="predicted"/>
<gene>
    <name evidence="10" type="ORF">J437_LFUL012769</name>
</gene>
<dbReference type="GO" id="GO:0070530">
    <property type="term" value="F:K63-linked polyubiquitin modification-dependent protein binding"/>
    <property type="evidence" value="ECO:0007669"/>
    <property type="project" value="TreeGrafter"/>
</dbReference>
<dbReference type="Gene3D" id="6.10.140.1100">
    <property type="match status" value="1"/>
</dbReference>
<organism evidence="10 11">
    <name type="scientific">Ladona fulva</name>
    <name type="common">Scarce chaser dragonfly</name>
    <name type="synonym">Libellula fulva</name>
    <dbReference type="NCBI Taxonomy" id="123851"/>
    <lineage>
        <taxon>Eukaryota</taxon>
        <taxon>Metazoa</taxon>
        <taxon>Ecdysozoa</taxon>
        <taxon>Arthropoda</taxon>
        <taxon>Hexapoda</taxon>
        <taxon>Insecta</taxon>
        <taxon>Pterygota</taxon>
        <taxon>Palaeoptera</taxon>
        <taxon>Odonata</taxon>
        <taxon>Epiprocta</taxon>
        <taxon>Anisoptera</taxon>
        <taxon>Libelluloidea</taxon>
        <taxon>Libellulidae</taxon>
        <taxon>Ladona</taxon>
    </lineage>
</organism>
<dbReference type="GO" id="GO:0071797">
    <property type="term" value="C:LUBAC complex"/>
    <property type="evidence" value="ECO:0007669"/>
    <property type="project" value="InterPro"/>
</dbReference>
<feature type="compositionally biased region" description="Polar residues" evidence="7">
    <location>
        <begin position="19"/>
        <end position="50"/>
    </location>
</feature>
<evidence type="ECO:0000256" key="5">
    <source>
        <dbReference type="ARBA" id="ARBA00022786"/>
    </source>
</evidence>
<dbReference type="PANTHER" id="PTHR16004:SF2">
    <property type="entry name" value="E3 UBIQUITIN-PROTEIN LIGASE LUBEL"/>
    <property type="match status" value="1"/>
</dbReference>
<keyword evidence="11" id="KW-1185">Reference proteome</keyword>
<evidence type="ECO:0000256" key="4">
    <source>
        <dbReference type="ARBA" id="ARBA00022771"/>
    </source>
</evidence>
<comment type="caution">
    <text evidence="10">The sequence shown here is derived from an EMBL/GenBank/DDBJ whole genome shotgun (WGS) entry which is preliminary data.</text>
</comment>
<keyword evidence="5" id="KW-0833">Ubl conjugation pathway</keyword>
<dbReference type="EMBL" id="KZ312447">
    <property type="protein sequence ID" value="KAG8240292.1"/>
    <property type="molecule type" value="Genomic_DNA"/>
</dbReference>
<feature type="compositionally biased region" description="Polar residues" evidence="7">
    <location>
        <begin position="148"/>
        <end position="157"/>
    </location>
</feature>
<reference evidence="10" key="1">
    <citation type="submission" date="2013-04" db="EMBL/GenBank/DDBJ databases">
        <authorList>
            <person name="Qu J."/>
            <person name="Murali S.C."/>
            <person name="Bandaranaike D."/>
            <person name="Bellair M."/>
            <person name="Blankenburg K."/>
            <person name="Chao H."/>
            <person name="Dinh H."/>
            <person name="Doddapaneni H."/>
            <person name="Downs B."/>
            <person name="Dugan-Rocha S."/>
            <person name="Elkadiri S."/>
            <person name="Gnanaolivu R.D."/>
            <person name="Hernandez B."/>
            <person name="Javaid M."/>
            <person name="Jayaseelan J.C."/>
            <person name="Lee S."/>
            <person name="Li M."/>
            <person name="Ming W."/>
            <person name="Munidasa M."/>
            <person name="Muniz J."/>
            <person name="Nguyen L."/>
            <person name="Ongeri F."/>
            <person name="Osuji N."/>
            <person name="Pu L.-L."/>
            <person name="Puazo M."/>
            <person name="Qu C."/>
            <person name="Quiroz J."/>
            <person name="Raj R."/>
            <person name="Weissenberger G."/>
            <person name="Xin Y."/>
            <person name="Zou X."/>
            <person name="Han Y."/>
            <person name="Richards S."/>
            <person name="Worley K."/>
            <person name="Muzny D."/>
            <person name="Gibbs R."/>
        </authorList>
    </citation>
    <scope>NUCLEOTIDE SEQUENCE</scope>
    <source>
        <strain evidence="10">Sampled in the wild</strain>
    </source>
</reference>
<evidence type="ECO:0000313" key="10">
    <source>
        <dbReference type="EMBL" id="KAG8240292.1"/>
    </source>
</evidence>
<dbReference type="GO" id="GO:0097039">
    <property type="term" value="P:protein linear polyubiquitination"/>
    <property type="evidence" value="ECO:0007669"/>
    <property type="project" value="TreeGrafter"/>
</dbReference>